<evidence type="ECO:0000313" key="2">
    <source>
        <dbReference type="Proteomes" id="UP000245609"/>
    </source>
</evidence>
<dbReference type="Proteomes" id="UP000245609">
    <property type="component" value="Unassembled WGS sequence"/>
</dbReference>
<sequence length="231" mass="25639">MFSNGTVDKYPLFDNLRSDEQYDLNQNTFIMTKQDDLVGSANEFQRGSRFNNINLANNSLKSFNNAPILGNLSGESPTKKYNFVSENPRNQTGSPNFRKSGLKDHLEYGNRLARKDIGQKGNLGNQHVSRKSIFKTGLVNNNNSSQTFSDSGGSKQIYVQDLDSAGEHLLNTQALKRHNFAVYNGDSSGGNSSHSLQAYDFSSATNPTNNNSLIFNMSDSSIYKNKQPSEK</sequence>
<name>A0A2T9YF02_9FUNG</name>
<accession>A0A2T9YF02</accession>
<gene>
    <name evidence="1" type="ORF">BB560_006165</name>
</gene>
<dbReference type="AlphaFoldDB" id="A0A2T9YF02"/>
<evidence type="ECO:0000313" key="1">
    <source>
        <dbReference type="EMBL" id="PVU90922.1"/>
    </source>
</evidence>
<organism evidence="1 2">
    <name type="scientific">Smittium megazygosporum</name>
    <dbReference type="NCBI Taxonomy" id="133381"/>
    <lineage>
        <taxon>Eukaryota</taxon>
        <taxon>Fungi</taxon>
        <taxon>Fungi incertae sedis</taxon>
        <taxon>Zoopagomycota</taxon>
        <taxon>Kickxellomycotina</taxon>
        <taxon>Harpellomycetes</taxon>
        <taxon>Harpellales</taxon>
        <taxon>Legeriomycetaceae</taxon>
        <taxon>Smittium</taxon>
    </lineage>
</organism>
<protein>
    <submittedName>
        <fullName evidence="1">Uncharacterized protein</fullName>
    </submittedName>
</protein>
<reference evidence="1 2" key="1">
    <citation type="journal article" date="2018" name="MBio">
        <title>Comparative Genomics Reveals the Core Gene Toolbox for the Fungus-Insect Symbiosis.</title>
        <authorList>
            <person name="Wang Y."/>
            <person name="Stata M."/>
            <person name="Wang W."/>
            <person name="Stajich J.E."/>
            <person name="White M.M."/>
            <person name="Moncalvo J.M."/>
        </authorList>
    </citation>
    <scope>NUCLEOTIDE SEQUENCE [LARGE SCALE GENOMIC DNA]</scope>
    <source>
        <strain evidence="1 2">SC-DP-2</strain>
    </source>
</reference>
<comment type="caution">
    <text evidence="1">The sequence shown here is derived from an EMBL/GenBank/DDBJ whole genome shotgun (WGS) entry which is preliminary data.</text>
</comment>
<keyword evidence="2" id="KW-1185">Reference proteome</keyword>
<dbReference type="EMBL" id="MBFS01002915">
    <property type="protein sequence ID" value="PVU90922.1"/>
    <property type="molecule type" value="Genomic_DNA"/>
</dbReference>
<proteinExistence type="predicted"/>